<proteinExistence type="inferred from homology"/>
<dbReference type="GO" id="GO:0046872">
    <property type="term" value="F:metal ion binding"/>
    <property type="evidence" value="ECO:0007669"/>
    <property type="project" value="UniProtKB-KW"/>
</dbReference>
<comment type="similarity">
    <text evidence="1 2">Belongs to the metallophosphoesterase superfamily. YfcE family.</text>
</comment>
<dbReference type="EMBL" id="LJUO01000213">
    <property type="protein sequence ID" value="KPK67564.1"/>
    <property type="molecule type" value="Genomic_DNA"/>
</dbReference>
<dbReference type="Gene3D" id="3.60.21.10">
    <property type="match status" value="1"/>
</dbReference>
<reference evidence="4 5" key="1">
    <citation type="journal article" date="2015" name="Microbiome">
        <title>Genomic resolution of linkages in carbon, nitrogen, and sulfur cycling among widespread estuary sediment bacteria.</title>
        <authorList>
            <person name="Baker B.J."/>
            <person name="Lazar C.S."/>
            <person name="Teske A.P."/>
            <person name="Dick G.J."/>
        </authorList>
    </citation>
    <scope>NUCLEOTIDE SEQUENCE [LARGE SCALE GENOMIC DNA]</scope>
    <source>
        <strain evidence="4">SM23_60</strain>
    </source>
</reference>
<comment type="cofactor">
    <cofactor evidence="2">
        <name>a divalent metal cation</name>
        <dbReference type="ChEBI" id="CHEBI:60240"/>
    </cofactor>
</comment>
<evidence type="ECO:0000256" key="1">
    <source>
        <dbReference type="ARBA" id="ARBA00008950"/>
    </source>
</evidence>
<dbReference type="GO" id="GO:0016787">
    <property type="term" value="F:hydrolase activity"/>
    <property type="evidence" value="ECO:0007669"/>
    <property type="project" value="UniProtKB-UniRule"/>
</dbReference>
<gene>
    <name evidence="4" type="ORF">AMJ87_13175</name>
</gene>
<organism evidence="4 5">
    <name type="scientific">candidate division WOR_3 bacterium SM23_60</name>
    <dbReference type="NCBI Taxonomy" id="1703780"/>
    <lineage>
        <taxon>Bacteria</taxon>
        <taxon>Bacteria division WOR-3</taxon>
    </lineage>
</organism>
<dbReference type="NCBIfam" id="TIGR00040">
    <property type="entry name" value="yfcE"/>
    <property type="match status" value="1"/>
</dbReference>
<dbReference type="AlphaFoldDB" id="A0A0S8G6L9"/>
<evidence type="ECO:0000313" key="4">
    <source>
        <dbReference type="EMBL" id="KPK67564.1"/>
    </source>
</evidence>
<name>A0A0S8G6L9_UNCW3</name>
<dbReference type="SUPFAM" id="SSF56300">
    <property type="entry name" value="Metallo-dependent phosphatases"/>
    <property type="match status" value="1"/>
</dbReference>
<keyword evidence="2" id="KW-0479">Metal-binding</keyword>
<dbReference type="InterPro" id="IPR024654">
    <property type="entry name" value="Calcineurin-like_PHP_lpxH"/>
</dbReference>
<dbReference type="PANTHER" id="PTHR11124">
    <property type="entry name" value="VACUOLAR SORTING PROTEIN VPS29"/>
    <property type="match status" value="1"/>
</dbReference>
<protein>
    <recommendedName>
        <fullName evidence="2">Phosphoesterase</fullName>
        <ecNumber evidence="2">3.1.4.-</ecNumber>
    </recommendedName>
</protein>
<dbReference type="EC" id="3.1.4.-" evidence="2"/>
<evidence type="ECO:0000259" key="3">
    <source>
        <dbReference type="Pfam" id="PF12850"/>
    </source>
</evidence>
<comment type="caution">
    <text evidence="4">The sequence shown here is derived from an EMBL/GenBank/DDBJ whole genome shotgun (WGS) entry which is preliminary data.</text>
</comment>
<accession>A0A0S8G6L9</accession>
<dbReference type="InterPro" id="IPR000979">
    <property type="entry name" value="Phosphodiesterase_MJ0936/Vps29"/>
</dbReference>
<dbReference type="InterPro" id="IPR029052">
    <property type="entry name" value="Metallo-depent_PP-like"/>
</dbReference>
<feature type="domain" description="Calcineurin-like phosphoesterase" evidence="3">
    <location>
        <begin position="1"/>
        <end position="152"/>
    </location>
</feature>
<sequence>MKIGLVSDTHRHIANLNEAVAFLNTKGADIIVHLGDDYTDIDEIGENSVLRVPGVFSDAYQNTSIPNRMVAKFDGWRILLSHTISSHDNDLPDDLKPEEMIGKNKVDAVFYGHTHIPDITREHGIVFVNPGHLKDEDKKGSPPTCAFVDVKKDSMRVCIFVLKTKDVYKEKIFGREGT</sequence>
<dbReference type="Pfam" id="PF12850">
    <property type="entry name" value="Metallophos_2"/>
    <property type="match status" value="1"/>
</dbReference>
<dbReference type="Proteomes" id="UP000051096">
    <property type="component" value="Unassembled WGS sequence"/>
</dbReference>
<evidence type="ECO:0000313" key="5">
    <source>
        <dbReference type="Proteomes" id="UP000051096"/>
    </source>
</evidence>
<evidence type="ECO:0000256" key="2">
    <source>
        <dbReference type="RuleBase" id="RU362039"/>
    </source>
</evidence>